<sequence>MNSLYRIVLVLAALFYFFNVDAASTIANSKLVKLNTPTYTHPLPGNQIDRNLRDENNEERGISSTLGLDKIIALVKSLTKKIKSLFVKPKPGQQNFPDETFPHTFSAAQSLGGRVSTLQARQIQRWQDKGMTPGEVYKQLQLDRFNEPHFDKIENTVFGYLGFNTWVKYVDDFNEKNPTKKESMIPSLLTLYSDIDLSRVLEMAKKASTTEALARKLRMEQIQRWMTDGKTPGYVFKMFMVDSKVDELLTNPQFIAWTKYVDEFNAKNPANQASMIPPIVTHYGDDAVFGMLEAAKKVQSTEKLASKLQAEQIQKLLSSNHSPTYVFKALNLDKTGDEVFSTPLFTTWFNYLKTFNDKNPDKKESLLTSIHRYYQDHGVARIVEKAMTNPSTVKLANQLQDERYSRWLLNESSPQSAFYVFILTKPGADDVIRFRERPDRSKYLLPLEKVSDDLLSSPDFKRWAQYLDDFNAKYPDKQTSMSAVFRAYYTDDALENMLAAARKDPSTRDIASTLEKALFNV</sequence>
<evidence type="ECO:0000313" key="10">
    <source>
        <dbReference type="Proteomes" id="UP000054636"/>
    </source>
</evidence>
<comment type="similarity">
    <text evidence="3">Belongs to the RxLR effector family.</text>
</comment>
<comment type="subcellular location">
    <subcellularLocation>
        <location evidence="1">Host cell</location>
    </subcellularLocation>
    <subcellularLocation>
        <location evidence="2">Secreted</location>
    </subcellularLocation>
</comment>
<dbReference type="Pfam" id="PF16810">
    <property type="entry name" value="RXLR"/>
    <property type="match status" value="1"/>
</dbReference>
<dbReference type="Proteomes" id="UP000054636">
    <property type="component" value="Unassembled WGS sequence"/>
</dbReference>
<evidence type="ECO:0000256" key="6">
    <source>
        <dbReference type="ARBA" id="ARBA00023026"/>
    </source>
</evidence>
<evidence type="ECO:0000256" key="1">
    <source>
        <dbReference type="ARBA" id="ARBA00004340"/>
    </source>
</evidence>
<feature type="chain" id="PRO_5006941224" description="RxLR effector PexRD54 WY domain-containing protein" evidence="7">
    <location>
        <begin position="23"/>
        <end position="521"/>
    </location>
</feature>
<gene>
    <name evidence="9" type="ORF">AM588_10002071</name>
</gene>
<feature type="domain" description="RxLR effector PexRD54 WY" evidence="8">
    <location>
        <begin position="220"/>
        <end position="261"/>
    </location>
</feature>
<feature type="signal peptide" evidence="7">
    <location>
        <begin position="1"/>
        <end position="22"/>
    </location>
</feature>
<dbReference type="GO" id="GO:0005576">
    <property type="term" value="C:extracellular region"/>
    <property type="evidence" value="ECO:0007669"/>
    <property type="project" value="UniProtKB-SubCell"/>
</dbReference>
<dbReference type="GO" id="GO:0043657">
    <property type="term" value="C:host cell"/>
    <property type="evidence" value="ECO:0007669"/>
    <property type="project" value="UniProtKB-SubCell"/>
</dbReference>
<evidence type="ECO:0000256" key="3">
    <source>
        <dbReference type="ARBA" id="ARBA00010400"/>
    </source>
</evidence>
<proteinExistence type="inferred from homology"/>
<keyword evidence="6" id="KW-0843">Virulence</keyword>
<evidence type="ECO:0000313" key="9">
    <source>
        <dbReference type="EMBL" id="KUF89090.1"/>
    </source>
</evidence>
<comment type="caution">
    <text evidence="9">The sequence shown here is derived from an EMBL/GenBank/DDBJ whole genome shotgun (WGS) entry which is preliminary data.</text>
</comment>
<evidence type="ECO:0000256" key="4">
    <source>
        <dbReference type="ARBA" id="ARBA00022525"/>
    </source>
</evidence>
<dbReference type="Pfam" id="PF22748">
    <property type="entry name" value="PexRD54_WY"/>
    <property type="match status" value="2"/>
</dbReference>
<dbReference type="InterPro" id="IPR031825">
    <property type="entry name" value="RXLR"/>
</dbReference>
<evidence type="ECO:0000259" key="8">
    <source>
        <dbReference type="Pfam" id="PF22748"/>
    </source>
</evidence>
<organism evidence="9 10">
    <name type="scientific">Phytophthora nicotianae</name>
    <name type="common">Potato buckeye rot agent</name>
    <name type="synonym">Phytophthora parasitica</name>
    <dbReference type="NCBI Taxonomy" id="4792"/>
    <lineage>
        <taxon>Eukaryota</taxon>
        <taxon>Sar</taxon>
        <taxon>Stramenopiles</taxon>
        <taxon>Oomycota</taxon>
        <taxon>Peronosporomycetes</taxon>
        <taxon>Peronosporales</taxon>
        <taxon>Peronosporaceae</taxon>
        <taxon>Phytophthora</taxon>
    </lineage>
</organism>
<dbReference type="InterPro" id="IPR054463">
    <property type="entry name" value="PexRD54_WY"/>
</dbReference>
<keyword evidence="5 7" id="KW-0732">Signal</keyword>
<evidence type="ECO:0000256" key="5">
    <source>
        <dbReference type="ARBA" id="ARBA00022729"/>
    </source>
</evidence>
<evidence type="ECO:0000256" key="7">
    <source>
        <dbReference type="SAM" id="SignalP"/>
    </source>
</evidence>
<keyword evidence="4" id="KW-0964">Secreted</keyword>
<protein>
    <recommendedName>
        <fullName evidence="8">RxLR effector PexRD54 WY domain-containing protein</fullName>
    </recommendedName>
</protein>
<evidence type="ECO:0000256" key="2">
    <source>
        <dbReference type="ARBA" id="ARBA00004613"/>
    </source>
</evidence>
<dbReference type="AlphaFoldDB" id="A0A0W8CZQ6"/>
<reference evidence="9 10" key="1">
    <citation type="submission" date="2015-11" db="EMBL/GenBank/DDBJ databases">
        <title>Genomes and virulence difference between two physiological races of Phytophthora nicotianae.</title>
        <authorList>
            <person name="Liu H."/>
            <person name="Ma X."/>
            <person name="Yu H."/>
            <person name="Fang D."/>
            <person name="Li Y."/>
            <person name="Wang X."/>
            <person name="Wang W."/>
            <person name="Dong Y."/>
            <person name="Xiao B."/>
        </authorList>
    </citation>
    <scope>NUCLEOTIDE SEQUENCE [LARGE SCALE GENOMIC DNA]</scope>
    <source>
        <strain evidence="10">race 1</strain>
    </source>
</reference>
<name>A0A0W8CZQ6_PHYNI</name>
<accession>A0A0W8CZQ6</accession>
<feature type="domain" description="RxLR effector PexRD54 WY" evidence="8">
    <location>
        <begin position="311"/>
        <end position="351"/>
    </location>
</feature>
<dbReference type="EMBL" id="LNFP01000862">
    <property type="protein sequence ID" value="KUF89090.1"/>
    <property type="molecule type" value="Genomic_DNA"/>
</dbReference>